<feature type="domain" description="DUF7852" evidence="1">
    <location>
        <begin position="50"/>
        <end position="133"/>
    </location>
</feature>
<protein>
    <recommendedName>
        <fullName evidence="1">DUF7852 domain-containing protein</fullName>
    </recommendedName>
</protein>
<reference evidence="2 3" key="1">
    <citation type="submission" date="2019-02" db="EMBL/GenBank/DDBJ databases">
        <title>Genome sequencing of Clostridium botulinum clinical isolates.</title>
        <authorList>
            <person name="Brunt J."/>
            <person name="Van Vliet A.H.M."/>
            <person name="Stringer S.C."/>
            <person name="Grant K.A."/>
            <person name="Carter A.C."/>
            <person name="Peck M.W."/>
        </authorList>
    </citation>
    <scope>NUCLEOTIDE SEQUENCE [LARGE SCALE GENOMIC DNA]</scope>
    <source>
        <strain evidence="2 3">R1125/03</strain>
    </source>
</reference>
<dbReference type="InterPro" id="IPR054845">
    <property type="entry name" value="Exosporium_prot_C"/>
</dbReference>
<dbReference type="InterPro" id="IPR039286">
    <property type="entry name" value="CsxC"/>
</dbReference>
<dbReference type="EMBL" id="SGJP01000015">
    <property type="protein sequence ID" value="NFA60460.1"/>
    <property type="molecule type" value="Genomic_DNA"/>
</dbReference>
<dbReference type="AlphaFoldDB" id="A0A6M0T0E2"/>
<evidence type="ECO:0000313" key="2">
    <source>
        <dbReference type="EMBL" id="NFA60460.1"/>
    </source>
</evidence>
<gene>
    <name evidence="2" type="ORF">EXM42_08660</name>
</gene>
<name>A0A6M0T0E2_CLOBO</name>
<accession>A0A6M0T0E2</accession>
<dbReference type="PANTHER" id="PTHR37303">
    <property type="entry name" value="EXPORTED PROTEIN-RELATED"/>
    <property type="match status" value="1"/>
</dbReference>
<dbReference type="Proteomes" id="UP000473089">
    <property type="component" value="Unassembled WGS sequence"/>
</dbReference>
<dbReference type="NCBIfam" id="NF045794">
    <property type="entry name" value="CsxC_fam"/>
    <property type="match status" value="1"/>
</dbReference>
<dbReference type="Pfam" id="PF25250">
    <property type="entry name" value="DUF7852"/>
    <property type="match status" value="1"/>
</dbReference>
<dbReference type="InterPro" id="IPR057174">
    <property type="entry name" value="DUF7852"/>
</dbReference>
<evidence type="ECO:0000259" key="1">
    <source>
        <dbReference type="Pfam" id="PF25250"/>
    </source>
</evidence>
<proteinExistence type="predicted"/>
<dbReference type="PANTHER" id="PTHR37303:SF2">
    <property type="entry name" value="DUF3794 DOMAIN-CONTAINING PROTEIN"/>
    <property type="match status" value="1"/>
</dbReference>
<sequence length="274" mass="30529">MMSMDGTKNNCEANSNLDRSVSNSCYGDCGKVIDSKTLPLCDGTNLTPSAITTGVVAKIPVVLAEKEVQIDVEARMRLRDKYFEIKRIKKDVFLTQCELLPRAGIIENGVPITGKLFISGYVRKNIEYATADCIKHDVVSGEIKHTTEKIPFNCVTEVTYITPPVLGNRGIQQKTDLFCGGCKCDCKCEEERLGKLTCQEYLEDSITLVEKPYCELLGARIFEADIQRQPCYEHGEKVYDELLEKMVVHISVKVLQLQQVAVNDPTFGSKGCGR</sequence>
<comment type="caution">
    <text evidence="2">The sequence shown here is derived from an EMBL/GenBank/DDBJ whole genome shotgun (WGS) entry which is preliminary data.</text>
</comment>
<organism evidence="2 3">
    <name type="scientific">Clostridium botulinum</name>
    <dbReference type="NCBI Taxonomy" id="1491"/>
    <lineage>
        <taxon>Bacteria</taxon>
        <taxon>Bacillati</taxon>
        <taxon>Bacillota</taxon>
        <taxon>Clostridia</taxon>
        <taxon>Eubacteriales</taxon>
        <taxon>Clostridiaceae</taxon>
        <taxon>Clostridium</taxon>
    </lineage>
</organism>
<evidence type="ECO:0000313" key="3">
    <source>
        <dbReference type="Proteomes" id="UP000473089"/>
    </source>
</evidence>
<dbReference type="GO" id="GO:0043592">
    <property type="term" value="C:exosporium"/>
    <property type="evidence" value="ECO:0007669"/>
    <property type="project" value="InterPro"/>
</dbReference>